<sequence length="267" mass="27909">MSLPTTQKAAAKIGSGDASTTVIKELPVPEPSPDQILVKIAYSGLCATDKSLIFDEWEASGIAQLPCTHGVAGHEGAGTVVAVGSNVQSLWRIGDRAGIKWIASTCHTCEFCTNGLDECHCPKQLNSGFSTPGTFQEYCATDARYATRLPPGVSDEEAGPLLCGGVTAYTGCKRSGVQPGQWLVIPGAGGGLGHLAVQYAKAMGMRVIAIDGGDEKKELCLRLGAEKFIDYKTSWSGGHFGDEAELRTGAALVAAEGDGRVYWVAEG</sequence>
<dbReference type="SMART" id="SM00829">
    <property type="entry name" value="PKS_ER"/>
    <property type="match status" value="1"/>
</dbReference>
<evidence type="ECO:0000256" key="2">
    <source>
        <dbReference type="ARBA" id="ARBA00008072"/>
    </source>
</evidence>
<proteinExistence type="inferred from homology"/>
<keyword evidence="5 8" id="KW-0862">Zinc</keyword>
<dbReference type="InterPro" id="IPR013149">
    <property type="entry name" value="ADH-like_C"/>
</dbReference>
<dbReference type="InterPro" id="IPR036291">
    <property type="entry name" value="NAD(P)-bd_dom_sf"/>
</dbReference>
<keyword evidence="4 8" id="KW-0479">Metal-binding</keyword>
<dbReference type="InterPro" id="IPR011032">
    <property type="entry name" value="GroES-like_sf"/>
</dbReference>
<dbReference type="Gene3D" id="3.40.50.720">
    <property type="entry name" value="NAD(P)-binding Rossmann-like Domain"/>
    <property type="match status" value="1"/>
</dbReference>
<dbReference type="GO" id="GO:0004022">
    <property type="term" value="F:alcohol dehydrogenase (NAD+) activity"/>
    <property type="evidence" value="ECO:0007669"/>
    <property type="project" value="UniProtKB-EC"/>
</dbReference>
<evidence type="ECO:0000313" key="11">
    <source>
        <dbReference type="Proteomes" id="UP001280581"/>
    </source>
</evidence>
<reference evidence="10 11" key="1">
    <citation type="submission" date="2021-02" db="EMBL/GenBank/DDBJ databases">
        <title>Genome assembly of Pseudopithomyces chartarum.</title>
        <authorList>
            <person name="Jauregui R."/>
            <person name="Singh J."/>
            <person name="Voisey C."/>
        </authorList>
    </citation>
    <scope>NUCLEOTIDE SEQUENCE [LARGE SCALE GENOMIC DNA]</scope>
    <source>
        <strain evidence="10 11">AGR01</strain>
    </source>
</reference>
<keyword evidence="7" id="KW-0520">NAD</keyword>
<dbReference type="EC" id="1.1.1.1" evidence="3"/>
<evidence type="ECO:0000256" key="1">
    <source>
        <dbReference type="ARBA" id="ARBA00001947"/>
    </source>
</evidence>
<name>A0AAN6M390_9PLEO</name>
<evidence type="ECO:0000256" key="6">
    <source>
        <dbReference type="ARBA" id="ARBA00023002"/>
    </source>
</evidence>
<gene>
    <name evidence="10" type="ORF">GRF29_28g1989517</name>
</gene>
<dbReference type="PANTHER" id="PTHR42940">
    <property type="entry name" value="ALCOHOL DEHYDROGENASE 1-RELATED"/>
    <property type="match status" value="1"/>
</dbReference>
<dbReference type="Proteomes" id="UP001280581">
    <property type="component" value="Unassembled WGS sequence"/>
</dbReference>
<evidence type="ECO:0000256" key="5">
    <source>
        <dbReference type="ARBA" id="ARBA00022833"/>
    </source>
</evidence>
<dbReference type="InterPro" id="IPR002328">
    <property type="entry name" value="ADH_Zn_CS"/>
</dbReference>
<dbReference type="Gene3D" id="3.90.180.10">
    <property type="entry name" value="Medium-chain alcohol dehydrogenases, catalytic domain"/>
    <property type="match status" value="1"/>
</dbReference>
<evidence type="ECO:0000256" key="7">
    <source>
        <dbReference type="ARBA" id="ARBA00023027"/>
    </source>
</evidence>
<evidence type="ECO:0000259" key="9">
    <source>
        <dbReference type="SMART" id="SM00829"/>
    </source>
</evidence>
<dbReference type="GO" id="GO:0008270">
    <property type="term" value="F:zinc ion binding"/>
    <property type="evidence" value="ECO:0007669"/>
    <property type="project" value="InterPro"/>
</dbReference>
<dbReference type="EMBL" id="WVTA01000004">
    <property type="protein sequence ID" value="KAK3214092.1"/>
    <property type="molecule type" value="Genomic_DNA"/>
</dbReference>
<dbReference type="Pfam" id="PF08240">
    <property type="entry name" value="ADH_N"/>
    <property type="match status" value="1"/>
</dbReference>
<comment type="cofactor">
    <cofactor evidence="1 8">
        <name>Zn(2+)</name>
        <dbReference type="ChEBI" id="CHEBI:29105"/>
    </cofactor>
</comment>
<protein>
    <recommendedName>
        <fullName evidence="3">alcohol dehydrogenase</fullName>
        <ecNumber evidence="3">1.1.1.1</ecNumber>
    </recommendedName>
</protein>
<evidence type="ECO:0000256" key="8">
    <source>
        <dbReference type="RuleBase" id="RU361277"/>
    </source>
</evidence>
<dbReference type="AlphaFoldDB" id="A0AAN6M390"/>
<dbReference type="PROSITE" id="PS00059">
    <property type="entry name" value="ADH_ZINC"/>
    <property type="match status" value="1"/>
</dbReference>
<dbReference type="Pfam" id="PF00107">
    <property type="entry name" value="ADH_zinc_N"/>
    <property type="match status" value="1"/>
</dbReference>
<feature type="domain" description="Enoyl reductase (ER)" evidence="9">
    <location>
        <begin position="16"/>
        <end position="267"/>
    </location>
</feature>
<dbReference type="SUPFAM" id="SSF51735">
    <property type="entry name" value="NAD(P)-binding Rossmann-fold domains"/>
    <property type="match status" value="1"/>
</dbReference>
<evidence type="ECO:0000313" key="10">
    <source>
        <dbReference type="EMBL" id="KAK3214092.1"/>
    </source>
</evidence>
<accession>A0AAN6M390</accession>
<evidence type="ECO:0000256" key="4">
    <source>
        <dbReference type="ARBA" id="ARBA00022723"/>
    </source>
</evidence>
<dbReference type="GO" id="GO:0005737">
    <property type="term" value="C:cytoplasm"/>
    <property type="evidence" value="ECO:0007669"/>
    <property type="project" value="TreeGrafter"/>
</dbReference>
<dbReference type="FunFam" id="3.40.50.720:FF:000039">
    <property type="entry name" value="Alcohol dehydrogenase AdhP"/>
    <property type="match status" value="1"/>
</dbReference>
<dbReference type="InterPro" id="IPR013154">
    <property type="entry name" value="ADH-like_N"/>
</dbReference>
<dbReference type="InterPro" id="IPR020843">
    <property type="entry name" value="ER"/>
</dbReference>
<keyword evidence="6" id="KW-0560">Oxidoreductase</keyword>
<dbReference type="SUPFAM" id="SSF50129">
    <property type="entry name" value="GroES-like"/>
    <property type="match status" value="1"/>
</dbReference>
<dbReference type="PANTHER" id="PTHR42940:SF3">
    <property type="entry name" value="ALCOHOL DEHYDROGENASE 1-RELATED"/>
    <property type="match status" value="1"/>
</dbReference>
<comment type="caution">
    <text evidence="10">The sequence shown here is derived from an EMBL/GenBank/DDBJ whole genome shotgun (WGS) entry which is preliminary data.</text>
</comment>
<comment type="similarity">
    <text evidence="2 8">Belongs to the zinc-containing alcohol dehydrogenase family.</text>
</comment>
<organism evidence="10 11">
    <name type="scientific">Pseudopithomyces chartarum</name>
    <dbReference type="NCBI Taxonomy" id="1892770"/>
    <lineage>
        <taxon>Eukaryota</taxon>
        <taxon>Fungi</taxon>
        <taxon>Dikarya</taxon>
        <taxon>Ascomycota</taxon>
        <taxon>Pezizomycotina</taxon>
        <taxon>Dothideomycetes</taxon>
        <taxon>Pleosporomycetidae</taxon>
        <taxon>Pleosporales</taxon>
        <taxon>Massarineae</taxon>
        <taxon>Didymosphaeriaceae</taxon>
        <taxon>Pseudopithomyces</taxon>
    </lineage>
</organism>
<keyword evidence="11" id="KW-1185">Reference proteome</keyword>
<evidence type="ECO:0000256" key="3">
    <source>
        <dbReference type="ARBA" id="ARBA00013190"/>
    </source>
</evidence>